<comment type="function">
    <text evidence="6 7">Catalyzes the reversible reaction in which hydroxymethyl group from 5,10-methylenetetrahydrofolate is transferred onto alpha-ketoisovalerate to form ketopantoate.</text>
</comment>
<evidence type="ECO:0000256" key="7">
    <source>
        <dbReference type="HAMAP-Rule" id="MF_00156"/>
    </source>
</evidence>
<dbReference type="GO" id="GO:0015940">
    <property type="term" value="P:pantothenate biosynthetic process"/>
    <property type="evidence" value="ECO:0007669"/>
    <property type="project" value="UniProtKB-UniRule"/>
</dbReference>
<dbReference type="GO" id="GO:0005737">
    <property type="term" value="C:cytoplasm"/>
    <property type="evidence" value="ECO:0007669"/>
    <property type="project" value="UniProtKB-SubCell"/>
</dbReference>
<dbReference type="FunFam" id="3.20.20.60:FF:000003">
    <property type="entry name" value="3-methyl-2-oxobutanoate hydroxymethyltransferase"/>
    <property type="match status" value="1"/>
</dbReference>
<evidence type="ECO:0000256" key="9">
    <source>
        <dbReference type="PIRSR" id="PIRSR000388-2"/>
    </source>
</evidence>
<dbReference type="EMBL" id="NJBO01000014">
    <property type="protein sequence ID" value="TKJ41350.1"/>
    <property type="molecule type" value="Genomic_DNA"/>
</dbReference>
<dbReference type="HAMAP" id="MF_00156">
    <property type="entry name" value="PanB"/>
    <property type="match status" value="1"/>
</dbReference>
<dbReference type="Proteomes" id="UP000317778">
    <property type="component" value="Unassembled WGS sequence"/>
</dbReference>
<feature type="binding site" evidence="7 9">
    <location>
        <position position="122"/>
    </location>
    <ligand>
        <name>3-methyl-2-oxobutanoate</name>
        <dbReference type="ChEBI" id="CHEBI:11851"/>
    </ligand>
</feature>
<keyword evidence="5 7" id="KW-0808">Transferase</keyword>
<dbReference type="CDD" id="cd06557">
    <property type="entry name" value="KPHMT-like"/>
    <property type="match status" value="1"/>
</dbReference>
<feature type="binding site" evidence="7 9">
    <location>
        <begin position="54"/>
        <end position="55"/>
    </location>
    <ligand>
        <name>3-methyl-2-oxobutanoate</name>
        <dbReference type="ChEBI" id="CHEBI:11851"/>
    </ligand>
</feature>
<evidence type="ECO:0000256" key="2">
    <source>
        <dbReference type="ARBA" id="ARBA00008676"/>
    </source>
</evidence>
<keyword evidence="4 7" id="KW-0566">Pantothenate biosynthesis</keyword>
<dbReference type="UniPathway" id="UPA00028">
    <property type="reaction ID" value="UER00003"/>
</dbReference>
<dbReference type="Gene3D" id="3.20.20.60">
    <property type="entry name" value="Phosphoenolpyruvate-binding domains"/>
    <property type="match status" value="1"/>
</dbReference>
<dbReference type="PANTHER" id="PTHR20881">
    <property type="entry name" value="3-METHYL-2-OXOBUTANOATE HYDROXYMETHYLTRANSFERASE"/>
    <property type="match status" value="1"/>
</dbReference>
<comment type="cofactor">
    <cofactor evidence="7 10">
        <name>Mg(2+)</name>
        <dbReference type="ChEBI" id="CHEBI:18420"/>
    </cofactor>
    <text evidence="7 10">Binds 1 Mg(2+) ion per subunit.</text>
</comment>
<evidence type="ECO:0000256" key="10">
    <source>
        <dbReference type="PIRSR" id="PIRSR000388-3"/>
    </source>
</evidence>
<sequence>MSHTPSKDAKIKPFTVPRIRRLKGKERIAAITCYDASFARLIDQTPIQLVLVGDSAANVIYGLDTTLPISIDEMLMHTRAVAAGLTKALLVGDMPFLSYQPSPEIAITNAGRFLQAGAKAVKVEGGGPHIREIITKLVEIGIPVMGHLGLTPQSVHRFGGFKLQGKKASDAERMLAEAKLLEEAGCFSLVLEKTPSKLAAKITSSVSIPTIGIGAGPSCDGQILVLYDLLGLDPAFKPRFVRRYAELAGIILDALARYASDVMAGNFPSDKESFS</sequence>
<dbReference type="SUPFAM" id="SSF51621">
    <property type="entry name" value="Phosphoenolpyruvate/pyruvate domain"/>
    <property type="match status" value="1"/>
</dbReference>
<feature type="binding site" evidence="7 10">
    <location>
        <position position="54"/>
    </location>
    <ligand>
        <name>Mg(2+)</name>
        <dbReference type="ChEBI" id="CHEBI:18420"/>
    </ligand>
</feature>
<dbReference type="PANTHER" id="PTHR20881:SF0">
    <property type="entry name" value="3-METHYL-2-OXOBUTANOATE HYDROXYMETHYLTRANSFERASE"/>
    <property type="match status" value="1"/>
</dbReference>
<keyword evidence="7 10" id="KW-0460">Magnesium</keyword>
<evidence type="ECO:0000313" key="11">
    <source>
        <dbReference type="EMBL" id="TKJ41350.1"/>
    </source>
</evidence>
<dbReference type="EC" id="2.1.2.11" evidence="7"/>
<evidence type="ECO:0000256" key="1">
    <source>
        <dbReference type="ARBA" id="ARBA00005033"/>
    </source>
</evidence>
<gene>
    <name evidence="7 11" type="primary">panB</name>
    <name evidence="11" type="ORF">CEE36_08525</name>
</gene>
<comment type="similarity">
    <text evidence="2 7">Belongs to the PanB family.</text>
</comment>
<accession>A0A532V2A2</accession>
<feature type="active site" description="Proton acceptor" evidence="7 8">
    <location>
        <position position="192"/>
    </location>
</feature>
<dbReference type="InterPro" id="IPR015813">
    <property type="entry name" value="Pyrv/PenolPyrv_kinase-like_dom"/>
</dbReference>
<reference evidence="11 12" key="1">
    <citation type="submission" date="2017-06" db="EMBL/GenBank/DDBJ databases">
        <title>Novel microbial phyla capable of carbon fixation and sulfur reduction in deep-sea sediments.</title>
        <authorList>
            <person name="Huang J."/>
            <person name="Baker B."/>
            <person name="Wang Y."/>
        </authorList>
    </citation>
    <scope>NUCLEOTIDE SEQUENCE [LARGE SCALE GENOMIC DNA]</scope>
    <source>
        <strain evidence="11">B3_TA06</strain>
    </source>
</reference>
<dbReference type="AlphaFoldDB" id="A0A532V2A2"/>
<evidence type="ECO:0000256" key="4">
    <source>
        <dbReference type="ARBA" id="ARBA00022655"/>
    </source>
</evidence>
<evidence type="ECO:0000256" key="8">
    <source>
        <dbReference type="PIRSR" id="PIRSR000388-1"/>
    </source>
</evidence>
<comment type="subcellular location">
    <subcellularLocation>
        <location evidence="7">Cytoplasm</location>
    </subcellularLocation>
</comment>
<dbReference type="Pfam" id="PF02548">
    <property type="entry name" value="Pantoate_transf"/>
    <property type="match status" value="1"/>
</dbReference>
<proteinExistence type="inferred from homology"/>
<keyword evidence="7 10" id="KW-0479">Metal-binding</keyword>
<evidence type="ECO:0000313" key="12">
    <source>
        <dbReference type="Proteomes" id="UP000317778"/>
    </source>
</evidence>
<evidence type="ECO:0000256" key="5">
    <source>
        <dbReference type="ARBA" id="ARBA00022679"/>
    </source>
</evidence>
<feature type="binding site" evidence="7 10">
    <location>
        <position position="124"/>
    </location>
    <ligand>
        <name>Mg(2+)</name>
        <dbReference type="ChEBI" id="CHEBI:18420"/>
    </ligand>
</feature>
<dbReference type="NCBIfam" id="TIGR00222">
    <property type="entry name" value="panB"/>
    <property type="match status" value="1"/>
</dbReference>
<dbReference type="GO" id="GO:0000287">
    <property type="term" value="F:magnesium ion binding"/>
    <property type="evidence" value="ECO:0007669"/>
    <property type="project" value="TreeGrafter"/>
</dbReference>
<evidence type="ECO:0000256" key="3">
    <source>
        <dbReference type="ARBA" id="ARBA00011424"/>
    </source>
</evidence>
<keyword evidence="11" id="KW-0489">Methyltransferase</keyword>
<organism evidence="11 12">
    <name type="scientific">candidate division TA06 bacterium B3_TA06</name>
    <dbReference type="NCBI Taxonomy" id="2012487"/>
    <lineage>
        <taxon>Bacteria</taxon>
        <taxon>Bacteria division TA06</taxon>
    </lineage>
</organism>
<feature type="binding site" evidence="7 9">
    <location>
        <position position="93"/>
    </location>
    <ligand>
        <name>3-methyl-2-oxobutanoate</name>
        <dbReference type="ChEBI" id="CHEBI:11851"/>
    </ligand>
</feature>
<dbReference type="PIRSF" id="PIRSF000388">
    <property type="entry name" value="Pantoate_hydroxy_MeTrfase"/>
    <property type="match status" value="1"/>
</dbReference>
<dbReference type="GO" id="GO:0008168">
    <property type="term" value="F:methyltransferase activity"/>
    <property type="evidence" value="ECO:0007669"/>
    <property type="project" value="UniProtKB-KW"/>
</dbReference>
<dbReference type="InterPro" id="IPR003700">
    <property type="entry name" value="Pantoate_hydroxy_MeTrfase"/>
</dbReference>
<keyword evidence="7" id="KW-0963">Cytoplasm</keyword>
<feature type="binding site" evidence="7 10">
    <location>
        <position position="93"/>
    </location>
    <ligand>
        <name>Mg(2+)</name>
        <dbReference type="ChEBI" id="CHEBI:18420"/>
    </ligand>
</feature>
<dbReference type="InterPro" id="IPR040442">
    <property type="entry name" value="Pyrv_kinase-like_dom_sf"/>
</dbReference>
<protein>
    <recommendedName>
        <fullName evidence="7">3-methyl-2-oxobutanoate hydroxymethyltransferase</fullName>
        <ecNumber evidence="7">2.1.2.11</ecNumber>
    </recommendedName>
    <alternativeName>
        <fullName evidence="7">Ketopantoate hydroxymethyltransferase</fullName>
        <shortName evidence="7">KPHMT</shortName>
    </alternativeName>
</protein>
<comment type="pathway">
    <text evidence="1 7">Cofactor biosynthesis; (R)-pantothenate biosynthesis; (R)-pantoate from 3-methyl-2-oxobutanoate: step 1/2.</text>
</comment>
<comment type="caution">
    <text evidence="11">The sequence shown here is derived from an EMBL/GenBank/DDBJ whole genome shotgun (WGS) entry which is preliminary data.</text>
</comment>
<dbReference type="GO" id="GO:0032259">
    <property type="term" value="P:methylation"/>
    <property type="evidence" value="ECO:0007669"/>
    <property type="project" value="UniProtKB-KW"/>
</dbReference>
<comment type="catalytic activity">
    <reaction evidence="7">
        <text>(6R)-5,10-methylene-5,6,7,8-tetrahydrofolate + 3-methyl-2-oxobutanoate + H2O = 2-dehydropantoate + (6S)-5,6,7,8-tetrahydrofolate</text>
        <dbReference type="Rhea" id="RHEA:11824"/>
        <dbReference type="ChEBI" id="CHEBI:11561"/>
        <dbReference type="ChEBI" id="CHEBI:11851"/>
        <dbReference type="ChEBI" id="CHEBI:15377"/>
        <dbReference type="ChEBI" id="CHEBI:15636"/>
        <dbReference type="ChEBI" id="CHEBI:57453"/>
        <dbReference type="EC" id="2.1.2.11"/>
    </reaction>
</comment>
<comment type="subunit">
    <text evidence="3 7">Homodecamer; pentamer of dimers.</text>
</comment>
<evidence type="ECO:0000256" key="6">
    <source>
        <dbReference type="ARBA" id="ARBA00056497"/>
    </source>
</evidence>
<dbReference type="NCBIfam" id="NF001452">
    <property type="entry name" value="PRK00311.1"/>
    <property type="match status" value="1"/>
</dbReference>
<dbReference type="GO" id="GO:0003864">
    <property type="term" value="F:3-methyl-2-oxobutanoate hydroxymethyltransferase activity"/>
    <property type="evidence" value="ECO:0007669"/>
    <property type="project" value="UniProtKB-UniRule"/>
</dbReference>
<name>A0A532V2A2_UNCT6</name>